<dbReference type="EMBL" id="OE839287">
    <property type="protein sequence ID" value="CAD7586548.1"/>
    <property type="molecule type" value="Genomic_DNA"/>
</dbReference>
<dbReference type="GO" id="GO:0004521">
    <property type="term" value="F:RNA endonuclease activity"/>
    <property type="evidence" value="ECO:0007669"/>
    <property type="project" value="TreeGrafter"/>
</dbReference>
<accession>A0A7R9PHJ4</accession>
<dbReference type="GO" id="GO:0005634">
    <property type="term" value="C:nucleus"/>
    <property type="evidence" value="ECO:0007669"/>
    <property type="project" value="TreeGrafter"/>
</dbReference>
<feature type="domain" description="RNase NYN" evidence="1">
    <location>
        <begin position="93"/>
        <end position="184"/>
    </location>
</feature>
<dbReference type="AlphaFoldDB" id="A0A7R9PHJ4"/>
<dbReference type="InterPro" id="IPR021869">
    <property type="entry name" value="RNase_Zc3h12_NYN"/>
</dbReference>
<dbReference type="InterPro" id="IPR051101">
    <property type="entry name" value="ZC3H12/N4BP1_RNase_Reg"/>
</dbReference>
<proteinExistence type="predicted"/>
<organism evidence="2">
    <name type="scientific">Timema genevievae</name>
    <name type="common">Walking stick</name>
    <dbReference type="NCBI Taxonomy" id="629358"/>
    <lineage>
        <taxon>Eukaryota</taxon>
        <taxon>Metazoa</taxon>
        <taxon>Ecdysozoa</taxon>
        <taxon>Arthropoda</taxon>
        <taxon>Hexapoda</taxon>
        <taxon>Insecta</taxon>
        <taxon>Pterygota</taxon>
        <taxon>Neoptera</taxon>
        <taxon>Polyneoptera</taxon>
        <taxon>Phasmatodea</taxon>
        <taxon>Timematodea</taxon>
        <taxon>Timematoidea</taxon>
        <taxon>Timematidae</taxon>
        <taxon>Timema</taxon>
    </lineage>
</organism>
<dbReference type="PANTHER" id="PTHR12876">
    <property type="entry name" value="N4BP1-RELATED"/>
    <property type="match status" value="1"/>
</dbReference>
<evidence type="ECO:0000313" key="2">
    <source>
        <dbReference type="EMBL" id="CAD7586548.1"/>
    </source>
</evidence>
<gene>
    <name evidence="2" type="ORF">TGEB3V08_LOCUS886</name>
</gene>
<protein>
    <recommendedName>
        <fullName evidence="1">RNase NYN domain-containing protein</fullName>
    </recommendedName>
</protein>
<dbReference type="GO" id="GO:0036464">
    <property type="term" value="C:cytoplasmic ribonucleoprotein granule"/>
    <property type="evidence" value="ECO:0007669"/>
    <property type="project" value="TreeGrafter"/>
</dbReference>
<dbReference type="Pfam" id="PF11977">
    <property type="entry name" value="RNase_Zc3h12a"/>
    <property type="match status" value="1"/>
</dbReference>
<name>A0A7R9PHJ4_TIMGE</name>
<sequence length="186" mass="20898">MEEEPGDIPTTKDVLKAGDIYSRALKCQGASEELWSQFYNVKDFVKQTGAKKNRWTSSRMKSSNLATSNTAETSYGTGNNIYNPNSDTVLTGLRPVIIDGSNVAMGHGFGNRFSCRGLEICIKYFLKREHKVIAFVPTFRKAISRCTDPKILDKYEKSGQVVFTPSRRVQGSLIVPYDDRQILEEN</sequence>
<dbReference type="Gene3D" id="3.40.50.11980">
    <property type="match status" value="1"/>
</dbReference>
<evidence type="ECO:0000259" key="1">
    <source>
        <dbReference type="Pfam" id="PF11977"/>
    </source>
</evidence>
<dbReference type="PANTHER" id="PTHR12876:SF35">
    <property type="entry name" value="LD08718P-RELATED"/>
    <property type="match status" value="1"/>
</dbReference>
<reference evidence="2" key="1">
    <citation type="submission" date="2020-11" db="EMBL/GenBank/DDBJ databases">
        <authorList>
            <person name="Tran Van P."/>
        </authorList>
    </citation>
    <scope>NUCLEOTIDE SEQUENCE</scope>
</reference>
<dbReference type="GO" id="GO:0003729">
    <property type="term" value="F:mRNA binding"/>
    <property type="evidence" value="ECO:0007669"/>
    <property type="project" value="TreeGrafter"/>
</dbReference>